<dbReference type="HAMAP" id="MF_01400">
    <property type="entry name" value="MsrB"/>
    <property type="match status" value="1"/>
</dbReference>
<dbReference type="RefSeq" id="WP_407032151.1">
    <property type="nucleotide sequence ID" value="NZ_JAQGEF010000017.1"/>
</dbReference>
<dbReference type="InterPro" id="IPR002579">
    <property type="entry name" value="Met_Sox_Rdtase_MsrB_dom"/>
</dbReference>
<keyword evidence="7" id="KW-1185">Reference proteome</keyword>
<protein>
    <recommendedName>
        <fullName evidence="3">Peptide methionine sulfoxide reductase MsrB</fullName>
        <ecNumber evidence="3">1.8.4.12</ecNumber>
    </recommendedName>
    <alternativeName>
        <fullName evidence="3">Peptide-methionine (R)-S-oxide reductase</fullName>
    </alternativeName>
</protein>
<gene>
    <name evidence="3 6" type="primary">msrB</name>
    <name evidence="6" type="ORF">O3P16_13470</name>
</gene>
<feature type="binding site" evidence="3">
    <location>
        <position position="117"/>
    </location>
    <ligand>
        <name>Zn(2+)</name>
        <dbReference type="ChEBI" id="CHEBI:29105"/>
    </ligand>
</feature>
<comment type="similarity">
    <text evidence="3">Belongs to the MsrB Met sulfoxide reductase family.</text>
</comment>
<keyword evidence="1 3" id="KW-0560">Oxidoreductase</keyword>
<feature type="binding site" evidence="3">
    <location>
        <position position="65"/>
    </location>
    <ligand>
        <name>Zn(2+)</name>
        <dbReference type="ChEBI" id="CHEBI:29105"/>
    </ligand>
</feature>
<dbReference type="InterPro" id="IPR028427">
    <property type="entry name" value="Met_Sox_Rdtase_MsrB"/>
</dbReference>
<feature type="region of interest" description="Disordered" evidence="4">
    <location>
        <begin position="1"/>
        <end position="26"/>
    </location>
</feature>
<dbReference type="NCBIfam" id="TIGR00357">
    <property type="entry name" value="peptide-methionine (R)-S-oxide reductase MsrB"/>
    <property type="match status" value="1"/>
</dbReference>
<feature type="binding site" evidence="3">
    <location>
        <position position="68"/>
    </location>
    <ligand>
        <name>Zn(2+)</name>
        <dbReference type="ChEBI" id="CHEBI:29105"/>
    </ligand>
</feature>
<comment type="caution">
    <text evidence="6">The sequence shown here is derived from an EMBL/GenBank/DDBJ whole genome shotgun (WGS) entry which is preliminary data.</text>
</comment>
<evidence type="ECO:0000256" key="2">
    <source>
        <dbReference type="ARBA" id="ARBA00048488"/>
    </source>
</evidence>
<dbReference type="PANTHER" id="PTHR10173:SF52">
    <property type="entry name" value="METHIONINE-R-SULFOXIDE REDUCTASE B1"/>
    <property type="match status" value="1"/>
</dbReference>
<dbReference type="Gene3D" id="2.170.150.20">
    <property type="entry name" value="Peptide methionine sulfoxide reductase"/>
    <property type="match status" value="1"/>
</dbReference>
<evidence type="ECO:0000256" key="1">
    <source>
        <dbReference type="ARBA" id="ARBA00023002"/>
    </source>
</evidence>
<dbReference type="PROSITE" id="PS51790">
    <property type="entry name" value="MSRB"/>
    <property type="match status" value="1"/>
</dbReference>
<feature type="domain" description="MsrB" evidence="5">
    <location>
        <begin position="26"/>
        <end position="148"/>
    </location>
</feature>
<dbReference type="InterPro" id="IPR011057">
    <property type="entry name" value="Mss4-like_sf"/>
</dbReference>
<sequence length="158" mass="17936">MHQEENTDKKNPVYSRTDTSKVELTDSSWQKILSPEEYYIARQKGTERPFTSQFETSKDIGTYYCKACGNPLFLSDTKFESGCGWPSFYKPVSKAAIIYTPDNSHGMSRTEVQCGRCKAHLGHVFEDGPPPTGLRYCINGVILDFEKAKELQKQLTPH</sequence>
<name>A0ABT4UNS3_9BACT</name>
<evidence type="ECO:0000256" key="3">
    <source>
        <dbReference type="HAMAP-Rule" id="MF_01400"/>
    </source>
</evidence>
<evidence type="ECO:0000313" key="6">
    <source>
        <dbReference type="EMBL" id="MDA3615823.1"/>
    </source>
</evidence>
<organism evidence="6 7">
    <name type="scientific">Polluticaenibacter yanchengensis</name>
    <dbReference type="NCBI Taxonomy" id="3014562"/>
    <lineage>
        <taxon>Bacteria</taxon>
        <taxon>Pseudomonadati</taxon>
        <taxon>Bacteroidota</taxon>
        <taxon>Chitinophagia</taxon>
        <taxon>Chitinophagales</taxon>
        <taxon>Chitinophagaceae</taxon>
        <taxon>Polluticaenibacter</taxon>
    </lineage>
</organism>
<keyword evidence="3" id="KW-0479">Metal-binding</keyword>
<dbReference type="PANTHER" id="PTHR10173">
    <property type="entry name" value="METHIONINE SULFOXIDE REDUCTASE"/>
    <property type="match status" value="1"/>
</dbReference>
<dbReference type="EC" id="1.8.4.12" evidence="3"/>
<dbReference type="Proteomes" id="UP001210231">
    <property type="component" value="Unassembled WGS sequence"/>
</dbReference>
<dbReference type="Pfam" id="PF01641">
    <property type="entry name" value="SelR"/>
    <property type="match status" value="1"/>
</dbReference>
<dbReference type="GO" id="GO:0033743">
    <property type="term" value="F:peptide-methionine (R)-S-oxide reductase activity"/>
    <property type="evidence" value="ECO:0007669"/>
    <property type="project" value="UniProtKB-EC"/>
</dbReference>
<dbReference type="EMBL" id="JAQGEF010000017">
    <property type="protein sequence ID" value="MDA3615823.1"/>
    <property type="molecule type" value="Genomic_DNA"/>
</dbReference>
<comment type="catalytic activity">
    <reaction evidence="2 3">
        <text>L-methionyl-[protein] + [thioredoxin]-disulfide + H2O = L-methionyl-(R)-S-oxide-[protein] + [thioredoxin]-dithiol</text>
        <dbReference type="Rhea" id="RHEA:24164"/>
        <dbReference type="Rhea" id="RHEA-COMP:10698"/>
        <dbReference type="Rhea" id="RHEA-COMP:10700"/>
        <dbReference type="Rhea" id="RHEA-COMP:12313"/>
        <dbReference type="Rhea" id="RHEA-COMP:12314"/>
        <dbReference type="ChEBI" id="CHEBI:15377"/>
        <dbReference type="ChEBI" id="CHEBI:16044"/>
        <dbReference type="ChEBI" id="CHEBI:29950"/>
        <dbReference type="ChEBI" id="CHEBI:45764"/>
        <dbReference type="ChEBI" id="CHEBI:50058"/>
        <dbReference type="EC" id="1.8.4.12"/>
    </reaction>
</comment>
<feature type="binding site" evidence="3">
    <location>
        <position position="114"/>
    </location>
    <ligand>
        <name>Zn(2+)</name>
        <dbReference type="ChEBI" id="CHEBI:29105"/>
    </ligand>
</feature>
<evidence type="ECO:0000259" key="5">
    <source>
        <dbReference type="PROSITE" id="PS51790"/>
    </source>
</evidence>
<dbReference type="SUPFAM" id="SSF51316">
    <property type="entry name" value="Mss4-like"/>
    <property type="match status" value="1"/>
</dbReference>
<reference evidence="6 7" key="1">
    <citation type="submission" date="2022-12" db="EMBL/GenBank/DDBJ databases">
        <title>Chitinophagaceae gen. sp. nov., a new member of the family Chitinophagaceae, isolated from soil in a chemical factory.</title>
        <authorList>
            <person name="Ke Z."/>
        </authorList>
    </citation>
    <scope>NUCLEOTIDE SEQUENCE [LARGE SCALE GENOMIC DNA]</scope>
    <source>
        <strain evidence="6 7">LY-5</strain>
    </source>
</reference>
<feature type="compositionally biased region" description="Basic and acidic residues" evidence="4">
    <location>
        <begin position="1"/>
        <end position="11"/>
    </location>
</feature>
<proteinExistence type="inferred from homology"/>
<evidence type="ECO:0000256" key="4">
    <source>
        <dbReference type="SAM" id="MobiDB-lite"/>
    </source>
</evidence>
<feature type="active site" description="Nucleophile" evidence="3">
    <location>
        <position position="137"/>
    </location>
</feature>
<keyword evidence="3" id="KW-0862">Zinc</keyword>
<accession>A0ABT4UNS3</accession>
<evidence type="ECO:0000313" key="7">
    <source>
        <dbReference type="Proteomes" id="UP001210231"/>
    </source>
</evidence>
<comment type="cofactor">
    <cofactor evidence="3">
        <name>Zn(2+)</name>
        <dbReference type="ChEBI" id="CHEBI:29105"/>
    </cofactor>
    <text evidence="3">Binds 1 zinc ion per subunit. The zinc ion is important for the structural integrity of the protein.</text>
</comment>